<name>F0Y1T5_AURAN</name>
<accession>F0Y1T5</accession>
<dbReference type="KEGG" id="aaf:AURANDRAFT_34598"/>
<proteinExistence type="predicted"/>
<dbReference type="InterPro" id="IPR027417">
    <property type="entry name" value="P-loop_NTPase"/>
</dbReference>
<dbReference type="RefSeq" id="XP_009034453.1">
    <property type="nucleotide sequence ID" value="XM_009036205.1"/>
</dbReference>
<dbReference type="AlphaFoldDB" id="F0Y1T5"/>
<dbReference type="Proteomes" id="UP000002729">
    <property type="component" value="Unassembled WGS sequence"/>
</dbReference>
<dbReference type="GO" id="GO:0005737">
    <property type="term" value="C:cytoplasm"/>
    <property type="evidence" value="ECO:0007669"/>
    <property type="project" value="TreeGrafter"/>
</dbReference>
<dbReference type="Pfam" id="PF02492">
    <property type="entry name" value="cobW"/>
    <property type="match status" value="1"/>
</dbReference>
<dbReference type="InterPro" id="IPR051316">
    <property type="entry name" value="Zinc-reg_GTPase_activator"/>
</dbReference>
<evidence type="ECO:0000313" key="2">
    <source>
        <dbReference type="EMBL" id="EGB03023.1"/>
    </source>
</evidence>
<protein>
    <recommendedName>
        <fullName evidence="1">CobW/HypB/UreG nucleotide-binding domain-containing protein</fullName>
    </recommendedName>
</protein>
<dbReference type="EMBL" id="GL833123">
    <property type="protein sequence ID" value="EGB10876.1"/>
    <property type="molecule type" value="Genomic_DNA"/>
</dbReference>
<evidence type="ECO:0000313" key="4">
    <source>
        <dbReference type="Proteomes" id="UP000002729"/>
    </source>
</evidence>
<evidence type="ECO:0000313" key="3">
    <source>
        <dbReference type="EMBL" id="EGB10876.1"/>
    </source>
</evidence>
<keyword evidence="4" id="KW-1185">Reference proteome</keyword>
<sequence>MDEALHDDDEPAPLLVPYAGGASPVVAGLGGRAKVPVTILCGFLGAGKSTLLRRLLAGDHGLRIAVVENEFADTRGLESVLVSEGACALSPDGAILRNGCVCCSVKDELATALEDLVARAARPLDAIVVELSGVADPGPVAAAFWPLIGARGARRPTRRAPAAP</sequence>
<dbReference type="OrthoDB" id="258627at2759"/>
<dbReference type="GeneID" id="20221458"/>
<dbReference type="InParanoid" id="F0Y1T5"/>
<dbReference type="GeneID" id="20219514"/>
<dbReference type="SUPFAM" id="SSF52540">
    <property type="entry name" value="P-loop containing nucleoside triphosphate hydrolases"/>
    <property type="match status" value="1"/>
</dbReference>
<dbReference type="OMA" id="NDEPACK"/>
<dbReference type="PANTHER" id="PTHR13748:SF62">
    <property type="entry name" value="COBW DOMAIN-CONTAINING PROTEIN"/>
    <property type="match status" value="1"/>
</dbReference>
<dbReference type="RefSeq" id="XP_009042279.1">
    <property type="nucleotide sequence ID" value="XM_009044031.1"/>
</dbReference>
<feature type="domain" description="CobW/HypB/UreG nucleotide-binding" evidence="1">
    <location>
        <begin position="36"/>
        <end position="145"/>
    </location>
</feature>
<dbReference type="PANTHER" id="PTHR13748">
    <property type="entry name" value="COBW-RELATED"/>
    <property type="match status" value="1"/>
</dbReference>
<gene>
    <name evidence="3" type="ORF">AURANDRAFT_21921</name>
    <name evidence="2" type="ORF">AURANDRAFT_34598</name>
</gene>
<dbReference type="InterPro" id="IPR003495">
    <property type="entry name" value="CobW/HypB/UreG_nucleotide-bd"/>
</dbReference>
<reference evidence="3 4" key="1">
    <citation type="journal article" date="2011" name="Proc. Natl. Acad. Sci. U.S.A.">
        <title>Niche of harmful alga Aureococcus anophagefferens revealed through ecogenomics.</title>
        <authorList>
            <person name="Gobler C.J."/>
            <person name="Berry D.L."/>
            <person name="Dyhrman S.T."/>
            <person name="Wilhelm S.W."/>
            <person name="Salamov A."/>
            <person name="Lobanov A.V."/>
            <person name="Zhang Y."/>
            <person name="Collier J.L."/>
            <person name="Wurch L.L."/>
            <person name="Kustka A.B."/>
            <person name="Dill B.D."/>
            <person name="Shah M."/>
            <person name="VerBerkmoes N.C."/>
            <person name="Kuo A."/>
            <person name="Terry A."/>
            <person name="Pangilinan J."/>
            <person name="Lindquist E.A."/>
            <person name="Lucas S."/>
            <person name="Paulsen I.T."/>
            <person name="Hattenrath-Lehmann T.K."/>
            <person name="Talmage S.C."/>
            <person name="Walker E.A."/>
            <person name="Koch F."/>
            <person name="Burson A.M."/>
            <person name="Marcoval M.A."/>
            <person name="Tang Y.Z."/>
            <person name="Lecleir G.R."/>
            <person name="Coyne K.J."/>
            <person name="Berg G.M."/>
            <person name="Bertrand E.M."/>
            <person name="Saito M.A."/>
            <person name="Gladyshev V.N."/>
            <person name="Grigoriev I.V."/>
        </authorList>
    </citation>
    <scope>NUCLEOTIDE SEQUENCE [LARGE SCALE GENOMIC DNA]</scope>
    <source>
        <strain evidence="4">CCMP 1984</strain>
        <strain evidence="3">CCMP1984</strain>
    </source>
</reference>
<dbReference type="Gene3D" id="3.40.50.300">
    <property type="entry name" value="P-loop containing nucleotide triphosphate hydrolases"/>
    <property type="match status" value="1"/>
</dbReference>
<dbReference type="EMBL" id="GL833216">
    <property type="protein sequence ID" value="EGB03023.1"/>
    <property type="molecule type" value="Genomic_DNA"/>
</dbReference>
<dbReference type="KEGG" id="aaf:AURANDRAFT_21921"/>
<evidence type="ECO:0000259" key="1">
    <source>
        <dbReference type="Pfam" id="PF02492"/>
    </source>
</evidence>
<organism evidence="4">
    <name type="scientific">Aureococcus anophagefferens</name>
    <name type="common">Harmful bloom alga</name>
    <dbReference type="NCBI Taxonomy" id="44056"/>
    <lineage>
        <taxon>Eukaryota</taxon>
        <taxon>Sar</taxon>
        <taxon>Stramenopiles</taxon>
        <taxon>Ochrophyta</taxon>
        <taxon>Pelagophyceae</taxon>
        <taxon>Pelagomonadales</taxon>
        <taxon>Pelagomonadaceae</taxon>
        <taxon>Aureococcus</taxon>
    </lineage>
</organism>
<dbReference type="eggNOG" id="KOG2743">
    <property type="taxonomic scope" value="Eukaryota"/>
</dbReference>